<protein>
    <submittedName>
        <fullName evidence="2">Putative acetyltransferase</fullName>
    </submittedName>
</protein>
<dbReference type="RefSeq" id="WP_043940921.1">
    <property type="nucleotide sequence ID" value="NZ_JWHT01000016.1"/>
</dbReference>
<sequence>MDATRYTDFEQLVRMLNDAEIVPIVSGGFALEILSGYDLDSKIAPLIIEDDFLDDEPLIDSIMQAAKFERLDVPELVYSNFDNTLSVACMPQSAVEPLIGHKLPGQFIFTHTEPEFRVLTTYDLYNLFGHLIGDPDRSEKLRHGDAQKLRFMKQLGYIFDRFPMRQMNATHPLIDVHFEFLTDKDFDKVDQVIRKAFDDANYSTGEEEKLVRRLRAGQPFGKRPIEIVAKRGDEVLGYVMVSGATVSDNRTGSSIGVVGPVVVDPLYRGRGIGWRLTQNAEIAARYDGYGVLAAIGWPGYWNQFGYIRSSEFGVTPAFEITPEFFMVKELYPSALLRTNGILRFPDEWQYDQE</sequence>
<gene>
    <name evidence="2" type="ORF">ab3b_00774</name>
</gene>
<dbReference type="EMBL" id="JWHT01000016">
    <property type="protein sequence ID" value="KIU25049.1"/>
    <property type="molecule type" value="Genomic_DNA"/>
</dbReference>
<dbReference type="Gene3D" id="3.40.630.30">
    <property type="match status" value="1"/>
</dbReference>
<dbReference type="AlphaFoldDB" id="A0A0D1KK57"/>
<keyword evidence="2" id="KW-0808">Transferase</keyword>
<proteinExistence type="predicted"/>
<dbReference type="InterPro" id="IPR016181">
    <property type="entry name" value="Acyl_CoA_acyltransferase"/>
</dbReference>
<accession>A0A0D1KK57</accession>
<dbReference type="PROSITE" id="PS51186">
    <property type="entry name" value="GNAT"/>
    <property type="match status" value="1"/>
</dbReference>
<evidence type="ECO:0000313" key="2">
    <source>
        <dbReference type="EMBL" id="KIU25049.1"/>
    </source>
</evidence>
<feature type="domain" description="N-acetyltransferase" evidence="1">
    <location>
        <begin position="176"/>
        <end position="331"/>
    </location>
</feature>
<dbReference type="Pfam" id="PF00583">
    <property type="entry name" value="Acetyltransf_1"/>
    <property type="match status" value="1"/>
</dbReference>
<dbReference type="Proteomes" id="UP000032289">
    <property type="component" value="Unassembled WGS sequence"/>
</dbReference>
<comment type="caution">
    <text evidence="2">The sequence shown here is derived from an EMBL/GenBank/DDBJ whole genome shotgun (WGS) entry which is preliminary data.</text>
</comment>
<evidence type="ECO:0000313" key="3">
    <source>
        <dbReference type="Proteomes" id="UP000032289"/>
    </source>
</evidence>
<dbReference type="SUPFAM" id="SSF55729">
    <property type="entry name" value="Acyl-CoA N-acyltransferases (Nat)"/>
    <property type="match status" value="1"/>
</dbReference>
<dbReference type="InterPro" id="IPR000182">
    <property type="entry name" value="GNAT_dom"/>
</dbReference>
<organism evidence="2 3">
    <name type="scientific">Weissella cibaria</name>
    <dbReference type="NCBI Taxonomy" id="137591"/>
    <lineage>
        <taxon>Bacteria</taxon>
        <taxon>Bacillati</taxon>
        <taxon>Bacillota</taxon>
        <taxon>Bacilli</taxon>
        <taxon>Lactobacillales</taxon>
        <taxon>Lactobacillaceae</taxon>
        <taxon>Weissella</taxon>
    </lineage>
</organism>
<reference evidence="2 3" key="1">
    <citation type="journal article" date="2015" name="Microbiology (Mosc.)">
        <title>Genomics of the Weissella cibaria species with an examination of its metabolic traits.</title>
        <authorList>
            <person name="Lynch K.M."/>
            <person name="Lucid A."/>
            <person name="Arendt E.K."/>
            <person name="Sleator R.D."/>
            <person name="Lucey B."/>
            <person name="Coffey A."/>
        </authorList>
    </citation>
    <scope>NUCLEOTIDE SEQUENCE [LARGE SCALE GENOMIC DNA]</scope>
    <source>
        <strain evidence="2 3">AB3b</strain>
    </source>
</reference>
<evidence type="ECO:0000259" key="1">
    <source>
        <dbReference type="PROSITE" id="PS51186"/>
    </source>
</evidence>
<dbReference type="PATRIC" id="fig|137591.24.peg.755"/>
<dbReference type="GO" id="GO:0016747">
    <property type="term" value="F:acyltransferase activity, transferring groups other than amino-acyl groups"/>
    <property type="evidence" value="ECO:0007669"/>
    <property type="project" value="InterPro"/>
</dbReference>
<name>A0A0D1KK57_9LACO</name>